<dbReference type="EMBL" id="ML208283">
    <property type="protein sequence ID" value="TFK72634.1"/>
    <property type="molecule type" value="Genomic_DNA"/>
</dbReference>
<sequence>MSQQINNNSYIIHKFILFLLFIAAIFNSLGIQVQLDVVLRPTATGHGLTVVVEVSDNGLFASFISVVIDQGGTLANAGQPQRNVTYASDGWKHRPEPSRSVHLDLYGLHCIMDPELTDNGLAKALAINDIQFSTRPPQGASEPVPEFEAWVIKEASNWFASPPGAYEGVFKEKCPVERSEWCQINDKEQEELKESEEVNRIGGQSKEMVLTMVDERAYSGLPTRPHAS</sequence>
<evidence type="ECO:0000313" key="2">
    <source>
        <dbReference type="Proteomes" id="UP000308600"/>
    </source>
</evidence>
<accession>A0ACD3B4R0</accession>
<protein>
    <submittedName>
        <fullName evidence="1">Uncharacterized protein</fullName>
    </submittedName>
</protein>
<keyword evidence="2" id="KW-1185">Reference proteome</keyword>
<proteinExistence type="predicted"/>
<gene>
    <name evidence="1" type="ORF">BDN72DRAFT_303306</name>
</gene>
<reference evidence="1 2" key="1">
    <citation type="journal article" date="2019" name="Nat. Ecol. Evol.">
        <title>Megaphylogeny resolves global patterns of mushroom evolution.</title>
        <authorList>
            <person name="Varga T."/>
            <person name="Krizsan K."/>
            <person name="Foldi C."/>
            <person name="Dima B."/>
            <person name="Sanchez-Garcia M."/>
            <person name="Sanchez-Ramirez S."/>
            <person name="Szollosi G.J."/>
            <person name="Szarkandi J.G."/>
            <person name="Papp V."/>
            <person name="Albert L."/>
            <person name="Andreopoulos W."/>
            <person name="Angelini C."/>
            <person name="Antonin V."/>
            <person name="Barry K.W."/>
            <person name="Bougher N.L."/>
            <person name="Buchanan P."/>
            <person name="Buyck B."/>
            <person name="Bense V."/>
            <person name="Catcheside P."/>
            <person name="Chovatia M."/>
            <person name="Cooper J."/>
            <person name="Damon W."/>
            <person name="Desjardin D."/>
            <person name="Finy P."/>
            <person name="Geml J."/>
            <person name="Haridas S."/>
            <person name="Hughes K."/>
            <person name="Justo A."/>
            <person name="Karasinski D."/>
            <person name="Kautmanova I."/>
            <person name="Kiss B."/>
            <person name="Kocsube S."/>
            <person name="Kotiranta H."/>
            <person name="LaButti K.M."/>
            <person name="Lechner B.E."/>
            <person name="Liimatainen K."/>
            <person name="Lipzen A."/>
            <person name="Lukacs Z."/>
            <person name="Mihaltcheva S."/>
            <person name="Morgado L.N."/>
            <person name="Niskanen T."/>
            <person name="Noordeloos M.E."/>
            <person name="Ohm R.A."/>
            <person name="Ortiz-Santana B."/>
            <person name="Ovrebo C."/>
            <person name="Racz N."/>
            <person name="Riley R."/>
            <person name="Savchenko A."/>
            <person name="Shiryaev A."/>
            <person name="Soop K."/>
            <person name="Spirin V."/>
            <person name="Szebenyi C."/>
            <person name="Tomsovsky M."/>
            <person name="Tulloss R.E."/>
            <person name="Uehling J."/>
            <person name="Grigoriev I.V."/>
            <person name="Vagvolgyi C."/>
            <person name="Papp T."/>
            <person name="Martin F.M."/>
            <person name="Miettinen O."/>
            <person name="Hibbett D.S."/>
            <person name="Nagy L.G."/>
        </authorList>
    </citation>
    <scope>NUCLEOTIDE SEQUENCE [LARGE SCALE GENOMIC DNA]</scope>
    <source>
        <strain evidence="1 2">NL-1719</strain>
    </source>
</reference>
<dbReference type="Proteomes" id="UP000308600">
    <property type="component" value="Unassembled WGS sequence"/>
</dbReference>
<name>A0ACD3B4R0_9AGAR</name>
<evidence type="ECO:0000313" key="1">
    <source>
        <dbReference type="EMBL" id="TFK72634.1"/>
    </source>
</evidence>
<organism evidence="1 2">
    <name type="scientific">Pluteus cervinus</name>
    <dbReference type="NCBI Taxonomy" id="181527"/>
    <lineage>
        <taxon>Eukaryota</taxon>
        <taxon>Fungi</taxon>
        <taxon>Dikarya</taxon>
        <taxon>Basidiomycota</taxon>
        <taxon>Agaricomycotina</taxon>
        <taxon>Agaricomycetes</taxon>
        <taxon>Agaricomycetidae</taxon>
        <taxon>Agaricales</taxon>
        <taxon>Pluteineae</taxon>
        <taxon>Pluteaceae</taxon>
        <taxon>Pluteus</taxon>
    </lineage>
</organism>